<accession>A0ACC2BMH9</accession>
<gene>
    <name evidence="1" type="ORF">O6H91_14G024600</name>
</gene>
<name>A0ACC2BMH9_DIPCM</name>
<organism evidence="1 2">
    <name type="scientific">Diphasiastrum complanatum</name>
    <name type="common">Issler's clubmoss</name>
    <name type="synonym">Lycopodium complanatum</name>
    <dbReference type="NCBI Taxonomy" id="34168"/>
    <lineage>
        <taxon>Eukaryota</taxon>
        <taxon>Viridiplantae</taxon>
        <taxon>Streptophyta</taxon>
        <taxon>Embryophyta</taxon>
        <taxon>Tracheophyta</taxon>
        <taxon>Lycopodiopsida</taxon>
        <taxon>Lycopodiales</taxon>
        <taxon>Lycopodiaceae</taxon>
        <taxon>Lycopodioideae</taxon>
        <taxon>Diphasiastrum</taxon>
    </lineage>
</organism>
<reference evidence="2" key="1">
    <citation type="journal article" date="2024" name="Proc. Natl. Acad. Sci. U.S.A.">
        <title>Extraordinary preservation of gene collinearity over three hundred million years revealed in homosporous lycophytes.</title>
        <authorList>
            <person name="Li C."/>
            <person name="Wickell D."/>
            <person name="Kuo L.Y."/>
            <person name="Chen X."/>
            <person name="Nie B."/>
            <person name="Liao X."/>
            <person name="Peng D."/>
            <person name="Ji J."/>
            <person name="Jenkins J."/>
            <person name="Williams M."/>
            <person name="Shu S."/>
            <person name="Plott C."/>
            <person name="Barry K."/>
            <person name="Rajasekar S."/>
            <person name="Grimwood J."/>
            <person name="Han X."/>
            <person name="Sun S."/>
            <person name="Hou Z."/>
            <person name="He W."/>
            <person name="Dai G."/>
            <person name="Sun C."/>
            <person name="Schmutz J."/>
            <person name="Leebens-Mack J.H."/>
            <person name="Li F.W."/>
            <person name="Wang L."/>
        </authorList>
    </citation>
    <scope>NUCLEOTIDE SEQUENCE [LARGE SCALE GENOMIC DNA]</scope>
    <source>
        <strain evidence="2">cv. PW_Plant_1</strain>
    </source>
</reference>
<evidence type="ECO:0000313" key="1">
    <source>
        <dbReference type="EMBL" id="KAJ7530917.1"/>
    </source>
</evidence>
<sequence>MFSPASSTRSKFGGGRGNPLRDGLSSPLTSALPPAPISLATHTPASQANATPHTGPSSATSRKAFSPSPSSSWLPYSALATSNTPFLRSGDYAALDGREPIFVCDFPHQLRLLMTDDLQTQRLDLPGTHGGMDGRTGLSWILHGDHLFVWSHISSAPQNCAILNIPPHLCLIDEHNIDATHGDSWLVCIVSHQTKSHNQIDLVKGQSCAGLVMCSRKSLAVLYWPDIFSDEPRKSVVSLVLDDKLNGSAPNFGLNDDRLSGSSTRRSMPSSGGVNASTSRLVSSLVAAAVPGTTSKSCVAIASCSNGDLWRFDCSPSCISHQRINREVGSAKVRNDHSFGIFALNGFSPGSLVWRSGVGFPEEGWQQFLLLTAWGLECWDVELTGKTVAMAWLYDISQDADIQRDLAGQKEVWLLDVQVDETGKVFTVLAASFSKDRVNSLSYMQYSLLTFLHTPHSKRFEGEKQGKFVEKKAPIQVILPKARVEEEEFLYSMRLRVGGRPSGSAMVLAGDGTATIAHYWNGIGRLYQFDLAWDAGRVFDASVVPSLEDTDEGAWLVLTEKAGVWAIPEKAVLLGAVEPPERSLSRRMSSSEDSSKEQRRKLLFGNSSSLRQGRPATDSMEENRQEVPTKTISQRPLQDDEAEATVGRLFHQYVLSGKIDGVLEKLQQAGAFEQEGEMNVFARASKAIVDTLAKHWAMAGGGVTTMLAAISSQLAEKKRRHQQYLDFLAASKCHVELKKKQRSTLHAIMEHREKLIVMIELRDLHNARDRVQQQDRHSTYSIEKIDNPDGGGALWDTVQLVGERSRRKNVMLMDREKTEVFYTRVSDVEDFFNCIQHHGSAIIGQEEPIRSQIERLCELSKACISSLRAAIQSRDSQQVWYPSPEGLTPWYCKPTVRSGVWKVATLLMEMRAEAAIFEPLIKEQLVDQLEEVADILLEEYAGAITAKVEREEEYWGLQMEYWSKRDKVLSALQQHATEIAEAAIQNAADSEYAAQQRLEILRNRYGSVLALARHHAGYQTLWDICVQLNDMSCLRSLMHESMGLKEGRFSNFVFEQCLKNGQLAKLLRLGEEFPEELQLFLRDHKGLLWLHEFYLQQFTSASKTLHALALSSEEGSEIGHNEEPLHSNCKNVKTKLKLFDRRRLLYLAKLSVLAGGELGAKQKAAQIDADLGILAIQEMAVKMGVVDNVVLSPMELIELLLKSEDRELVVAAFKVFALAGDLFRRGNKSLLEAAWLKVADQDNWIKMRQTSEEEGWSDEHMLQALRTTALFEVSRRCYSEGAYIYGSPFEEVLPLMHTDKMQNEGKERGLFRTEIGTMGSVEEVLMQHKDFPEAGEAMLTALRMGKSVDLYLEEREQDDMSEN</sequence>
<protein>
    <submittedName>
        <fullName evidence="1">Uncharacterized protein</fullName>
    </submittedName>
</protein>
<keyword evidence="2" id="KW-1185">Reference proteome</keyword>
<evidence type="ECO:0000313" key="2">
    <source>
        <dbReference type="Proteomes" id="UP001162992"/>
    </source>
</evidence>
<proteinExistence type="predicted"/>
<dbReference type="Proteomes" id="UP001162992">
    <property type="component" value="Chromosome 14"/>
</dbReference>
<comment type="caution">
    <text evidence="1">The sequence shown here is derived from an EMBL/GenBank/DDBJ whole genome shotgun (WGS) entry which is preliminary data.</text>
</comment>
<dbReference type="EMBL" id="CM055105">
    <property type="protein sequence ID" value="KAJ7530917.1"/>
    <property type="molecule type" value="Genomic_DNA"/>
</dbReference>